<keyword evidence="4" id="KW-1185">Reference proteome</keyword>
<dbReference type="KEGG" id="ppp:112289610"/>
<name>A0A2K1JRB4_PHYPA</name>
<evidence type="ECO:0000313" key="3">
    <source>
        <dbReference type="EnsemblPlants" id="Pp3c12_18500V3.1"/>
    </source>
</evidence>
<dbReference type="RefSeq" id="XP_024390720.1">
    <property type="nucleotide sequence ID" value="XM_024534952.2"/>
</dbReference>
<dbReference type="RefSeq" id="XP_073393808.1">
    <property type="nucleotide sequence ID" value="XM_073537707.1"/>
</dbReference>
<feature type="region of interest" description="Disordered" evidence="1">
    <location>
        <begin position="87"/>
        <end position="119"/>
    </location>
</feature>
<reference evidence="2 4" key="2">
    <citation type="journal article" date="2018" name="Plant J.">
        <title>The Physcomitrella patens chromosome-scale assembly reveals moss genome structure and evolution.</title>
        <authorList>
            <person name="Lang D."/>
            <person name="Ullrich K.K."/>
            <person name="Murat F."/>
            <person name="Fuchs J."/>
            <person name="Jenkins J."/>
            <person name="Haas F.B."/>
            <person name="Piednoel M."/>
            <person name="Gundlach H."/>
            <person name="Van Bel M."/>
            <person name="Meyberg R."/>
            <person name="Vives C."/>
            <person name="Morata J."/>
            <person name="Symeonidi A."/>
            <person name="Hiss M."/>
            <person name="Muchero W."/>
            <person name="Kamisugi Y."/>
            <person name="Saleh O."/>
            <person name="Blanc G."/>
            <person name="Decker E.L."/>
            <person name="van Gessel N."/>
            <person name="Grimwood J."/>
            <person name="Hayes R.D."/>
            <person name="Graham S.W."/>
            <person name="Gunter L.E."/>
            <person name="McDaniel S.F."/>
            <person name="Hoernstein S.N.W."/>
            <person name="Larsson A."/>
            <person name="Li F.W."/>
            <person name="Perroud P.F."/>
            <person name="Phillips J."/>
            <person name="Ranjan P."/>
            <person name="Rokshar D.S."/>
            <person name="Rothfels C.J."/>
            <person name="Schneider L."/>
            <person name="Shu S."/>
            <person name="Stevenson D.W."/>
            <person name="Thummler F."/>
            <person name="Tillich M."/>
            <person name="Villarreal Aguilar J.C."/>
            <person name="Widiez T."/>
            <person name="Wong G.K."/>
            <person name="Wymore A."/>
            <person name="Zhang Y."/>
            <person name="Zimmer A.D."/>
            <person name="Quatrano R.S."/>
            <person name="Mayer K.F.X."/>
            <person name="Goodstein D."/>
            <person name="Casacuberta J.M."/>
            <person name="Vandepoele K."/>
            <person name="Reski R."/>
            <person name="Cuming A.C."/>
            <person name="Tuskan G.A."/>
            <person name="Maumus F."/>
            <person name="Salse J."/>
            <person name="Schmutz J."/>
            <person name="Rensing S.A."/>
        </authorList>
    </citation>
    <scope>NUCLEOTIDE SEQUENCE [LARGE SCALE GENOMIC DNA]</scope>
    <source>
        <strain evidence="3 4">cv. Gransden 2004</strain>
    </source>
</reference>
<reference evidence="3" key="3">
    <citation type="submission" date="2020-12" db="UniProtKB">
        <authorList>
            <consortium name="EnsemblPlants"/>
        </authorList>
    </citation>
    <scope>IDENTIFICATION</scope>
</reference>
<evidence type="ECO:0000256" key="1">
    <source>
        <dbReference type="SAM" id="MobiDB-lite"/>
    </source>
</evidence>
<dbReference type="Gramene" id="Pp3c12_18500V3.2">
    <property type="protein sequence ID" value="Pp3c12_18500V3.2"/>
    <property type="gene ID" value="Pp3c12_18500"/>
</dbReference>
<evidence type="ECO:0000313" key="4">
    <source>
        <dbReference type="Proteomes" id="UP000006727"/>
    </source>
</evidence>
<dbReference type="Proteomes" id="UP000006727">
    <property type="component" value="Chromosome 12"/>
</dbReference>
<evidence type="ECO:0000313" key="2">
    <source>
        <dbReference type="EMBL" id="PNR44075.1"/>
    </source>
</evidence>
<proteinExistence type="predicted"/>
<dbReference type="GeneID" id="112289610"/>
<dbReference type="EMBL" id="ABEU02000012">
    <property type="protein sequence ID" value="PNR44075.1"/>
    <property type="molecule type" value="Genomic_DNA"/>
</dbReference>
<dbReference type="EnsemblPlants" id="Pp3c12_18500V3.1">
    <property type="protein sequence ID" value="Pp3c12_18500V3.1"/>
    <property type="gene ID" value="Pp3c12_18500"/>
</dbReference>
<protein>
    <submittedName>
        <fullName evidence="2 3">Uncharacterized protein</fullName>
    </submittedName>
</protein>
<reference evidence="2 4" key="1">
    <citation type="journal article" date="2008" name="Science">
        <title>The Physcomitrella genome reveals evolutionary insights into the conquest of land by plants.</title>
        <authorList>
            <person name="Rensing S."/>
            <person name="Lang D."/>
            <person name="Zimmer A."/>
            <person name="Terry A."/>
            <person name="Salamov A."/>
            <person name="Shapiro H."/>
            <person name="Nishiyama T."/>
            <person name="Perroud P.-F."/>
            <person name="Lindquist E."/>
            <person name="Kamisugi Y."/>
            <person name="Tanahashi T."/>
            <person name="Sakakibara K."/>
            <person name="Fujita T."/>
            <person name="Oishi K."/>
            <person name="Shin-I T."/>
            <person name="Kuroki Y."/>
            <person name="Toyoda A."/>
            <person name="Suzuki Y."/>
            <person name="Hashimoto A."/>
            <person name="Yamaguchi K."/>
            <person name="Sugano A."/>
            <person name="Kohara Y."/>
            <person name="Fujiyama A."/>
            <person name="Anterola A."/>
            <person name="Aoki S."/>
            <person name="Ashton N."/>
            <person name="Barbazuk W.B."/>
            <person name="Barker E."/>
            <person name="Bennetzen J."/>
            <person name="Bezanilla M."/>
            <person name="Blankenship R."/>
            <person name="Cho S.H."/>
            <person name="Dutcher S."/>
            <person name="Estelle M."/>
            <person name="Fawcett J.A."/>
            <person name="Gundlach H."/>
            <person name="Hanada K."/>
            <person name="Heyl A."/>
            <person name="Hicks K.A."/>
            <person name="Hugh J."/>
            <person name="Lohr M."/>
            <person name="Mayer K."/>
            <person name="Melkozernov A."/>
            <person name="Murata T."/>
            <person name="Nelson D."/>
            <person name="Pils B."/>
            <person name="Prigge M."/>
            <person name="Reiss B."/>
            <person name="Renner T."/>
            <person name="Rombauts S."/>
            <person name="Rushton P."/>
            <person name="Sanderfoot A."/>
            <person name="Schween G."/>
            <person name="Shiu S.-H."/>
            <person name="Stueber K."/>
            <person name="Theodoulou F.L."/>
            <person name="Tu H."/>
            <person name="Van de Peer Y."/>
            <person name="Verrier P.J."/>
            <person name="Waters E."/>
            <person name="Wood A."/>
            <person name="Yang L."/>
            <person name="Cove D."/>
            <person name="Cuming A."/>
            <person name="Hasebe M."/>
            <person name="Lucas S."/>
            <person name="Mishler D.B."/>
            <person name="Reski R."/>
            <person name="Grigoriev I."/>
            <person name="Quatrano R.S."/>
            <person name="Boore J.L."/>
        </authorList>
    </citation>
    <scope>NUCLEOTIDE SEQUENCE [LARGE SCALE GENOMIC DNA]</scope>
    <source>
        <strain evidence="3 4">cv. Gransden 2004</strain>
    </source>
</reference>
<organism evidence="2">
    <name type="scientific">Physcomitrium patens</name>
    <name type="common">Spreading-leaved earth moss</name>
    <name type="synonym">Physcomitrella patens</name>
    <dbReference type="NCBI Taxonomy" id="3218"/>
    <lineage>
        <taxon>Eukaryota</taxon>
        <taxon>Viridiplantae</taxon>
        <taxon>Streptophyta</taxon>
        <taxon>Embryophyta</taxon>
        <taxon>Bryophyta</taxon>
        <taxon>Bryophytina</taxon>
        <taxon>Bryopsida</taxon>
        <taxon>Funariidae</taxon>
        <taxon>Funariales</taxon>
        <taxon>Funariaceae</taxon>
        <taxon>Physcomitrium</taxon>
    </lineage>
</organism>
<dbReference type="AlphaFoldDB" id="A0A2K1JRB4"/>
<accession>A0A2K1JRB4</accession>
<sequence length="119" mass="12465">MGAIPAMAMGKLLNPRLTSSSHSPFSLSPSSCFPQCFPISSSSGTFQLKGGARLMRFASNVVTVMGGYVVENPCKLCAFQHVGSGSVERNDAASTGPLVKPEDKGHGSSKSRSIRGSWD</sequence>
<dbReference type="EnsemblPlants" id="Pp3c12_18500V3.2">
    <property type="protein sequence ID" value="Pp3c12_18500V3.2"/>
    <property type="gene ID" value="Pp3c12_18500"/>
</dbReference>
<dbReference type="Gramene" id="Pp3c12_18500V3.1">
    <property type="protein sequence ID" value="Pp3c12_18500V3.1"/>
    <property type="gene ID" value="Pp3c12_18500"/>
</dbReference>
<gene>
    <name evidence="3" type="primary">LOC112289610</name>
    <name evidence="2" type="ORF">PHYPA_016458</name>
</gene>